<evidence type="ECO:0000259" key="6">
    <source>
        <dbReference type="Pfam" id="PF00350"/>
    </source>
</evidence>
<dbReference type="Gene3D" id="3.40.50.300">
    <property type="entry name" value="P-loop containing nucleotide triphosphate hydrolases"/>
    <property type="match status" value="1"/>
</dbReference>
<comment type="subcellular location">
    <subcellularLocation>
        <location evidence="1">Membrane</location>
    </subcellularLocation>
</comment>
<accession>A0AA41X731</accession>
<keyword evidence="8" id="KW-1185">Reference proteome</keyword>
<comment type="caution">
    <text evidence="7">The sequence shown here is derived from an EMBL/GenBank/DDBJ whole genome shotgun (WGS) entry which is preliminary data.</text>
</comment>
<dbReference type="InterPro" id="IPR027417">
    <property type="entry name" value="P-loop_NTPase"/>
</dbReference>
<name>A0AA41X731_9BACI</name>
<evidence type="ECO:0000313" key="8">
    <source>
        <dbReference type="Proteomes" id="UP001156102"/>
    </source>
</evidence>
<dbReference type="InterPro" id="IPR045063">
    <property type="entry name" value="Dynamin_N"/>
</dbReference>
<dbReference type="PANTHER" id="PTHR10465:SF0">
    <property type="entry name" value="SARCALUMENIN"/>
    <property type="match status" value="1"/>
</dbReference>
<evidence type="ECO:0000256" key="1">
    <source>
        <dbReference type="ARBA" id="ARBA00004370"/>
    </source>
</evidence>
<keyword evidence="2" id="KW-0547">Nucleotide-binding</keyword>
<dbReference type="Pfam" id="PF00350">
    <property type="entry name" value="Dynamin_N"/>
    <property type="match status" value="1"/>
</dbReference>
<dbReference type="InterPro" id="IPR027094">
    <property type="entry name" value="Mitofusin_fam"/>
</dbReference>
<evidence type="ECO:0000256" key="4">
    <source>
        <dbReference type="ARBA" id="ARBA00023134"/>
    </source>
</evidence>
<dbReference type="GO" id="GO:0016020">
    <property type="term" value="C:membrane"/>
    <property type="evidence" value="ECO:0007669"/>
    <property type="project" value="UniProtKB-SubCell"/>
</dbReference>
<dbReference type="EMBL" id="JANCLT010000001">
    <property type="protein sequence ID" value="MCP8967493.1"/>
    <property type="molecule type" value="Genomic_DNA"/>
</dbReference>
<dbReference type="Proteomes" id="UP001156102">
    <property type="component" value="Unassembled WGS sequence"/>
</dbReference>
<evidence type="ECO:0000313" key="7">
    <source>
        <dbReference type="EMBL" id="MCP8967493.1"/>
    </source>
</evidence>
<organism evidence="7 8">
    <name type="scientific">Ectobacillus ponti</name>
    <dbReference type="NCBI Taxonomy" id="2961894"/>
    <lineage>
        <taxon>Bacteria</taxon>
        <taxon>Bacillati</taxon>
        <taxon>Bacillota</taxon>
        <taxon>Bacilli</taxon>
        <taxon>Bacillales</taxon>
        <taxon>Bacillaceae</taxon>
        <taxon>Ectobacillus</taxon>
    </lineage>
</organism>
<reference evidence="7" key="1">
    <citation type="submission" date="2022-07" db="EMBL/GenBank/DDBJ databases">
        <authorList>
            <person name="Li W.-J."/>
            <person name="Deng Q.-Q."/>
        </authorList>
    </citation>
    <scope>NUCLEOTIDE SEQUENCE</scope>
    <source>
        <strain evidence="7">SYSU M60031</strain>
    </source>
</reference>
<dbReference type="RefSeq" id="WP_254757169.1">
    <property type="nucleotide sequence ID" value="NZ_JANCLT010000001.1"/>
</dbReference>
<evidence type="ECO:0000256" key="3">
    <source>
        <dbReference type="ARBA" id="ARBA00022801"/>
    </source>
</evidence>
<dbReference type="GO" id="GO:0005525">
    <property type="term" value="F:GTP binding"/>
    <property type="evidence" value="ECO:0007669"/>
    <property type="project" value="UniProtKB-KW"/>
</dbReference>
<sequence length="856" mass="99369">MNELWLKEKNHYISVLEDLDKMIAEIVQINERSVLVSNQAADRLKEVKQENRIYKEKLEKDDFEIAIVGLEKAGKSTFANALIADDILPWDSVRCTFTSTELRYGENRAEVTFLTRAQFNERFSTMLKEVGFPNPEDWTFETLPIANFEEYFSRLIETNSRLYNEHVGKTEEDIKDCIKGKHIILEYLDKGTVTFESEHLQTQQFKHFITDPSKSRAVQNISIFSEKLENLRNVVIYDVPGFDSPTKIHENQTIERLKQADAIVLVTNIGETPNMLGTQLNMLLKESDHAGIKLHEKLFIFGNKIDKVNGVSDAVKNTNTLKQDAVYKFKIVTEERIFVGSAYAYLQKHGLLPGAGALQKLEVLELQDGIDDILTELSQYYRNERFEVLKKRIGRNVGELQKIFNSILNSNSNLTNSEKFKTVDIQLSFGLARQARESIKLELERLRDTLKEEIPRNKELTNKLMSMIDANFYFIDDQAVEEARRQVSSAYTTEFVPEEINKHVRKLLDHEFTSMFQTILVNIANENAEDIYNKIVSIFLRGLDLTSNNPYYDEIYDKLVNFLNELLHDVSYDERSFVHLINRFSSDLFDILILYPFGGEARRNKFYVSEQDFYSLAMYDDQVFKDKPYYMQPLIQMILSHREITPSTLEHVKDMILKVINDFPAIAESMSPRLEHTIARIAEEVALKGHDVEKFEELLFDKLQLVGQGDADMIAERTSRMLYRTLEQCEEEFSSGEGYLYEKNAYIEGLLAQAQKSKSKQETREEINTDIAYLIRALKGPVSNAIALEKSFLSTVIKQINLLHDKLFHEEFDMFIAENATKIRYLQFAEHETAKENYENRKLMLEKLKKIIRGLE</sequence>
<gene>
    <name evidence="7" type="ORF">NK662_02920</name>
</gene>
<keyword evidence="4" id="KW-0342">GTP-binding</keyword>
<proteinExistence type="predicted"/>
<dbReference type="GO" id="GO:0008053">
    <property type="term" value="P:mitochondrial fusion"/>
    <property type="evidence" value="ECO:0007669"/>
    <property type="project" value="TreeGrafter"/>
</dbReference>
<dbReference type="GO" id="GO:0003924">
    <property type="term" value="F:GTPase activity"/>
    <property type="evidence" value="ECO:0007669"/>
    <property type="project" value="InterPro"/>
</dbReference>
<dbReference type="PANTHER" id="PTHR10465">
    <property type="entry name" value="TRANSMEMBRANE GTPASE FZO1"/>
    <property type="match status" value="1"/>
</dbReference>
<protein>
    <submittedName>
        <fullName evidence="7">Dynamin family protein</fullName>
    </submittedName>
</protein>
<dbReference type="SUPFAM" id="SSF52540">
    <property type="entry name" value="P-loop containing nucleoside triphosphate hydrolases"/>
    <property type="match status" value="1"/>
</dbReference>
<keyword evidence="3" id="KW-0378">Hydrolase</keyword>
<evidence type="ECO:0000256" key="2">
    <source>
        <dbReference type="ARBA" id="ARBA00022741"/>
    </source>
</evidence>
<dbReference type="AlphaFoldDB" id="A0AA41X731"/>
<evidence type="ECO:0000256" key="5">
    <source>
        <dbReference type="ARBA" id="ARBA00023136"/>
    </source>
</evidence>
<keyword evidence="5" id="KW-0472">Membrane</keyword>
<feature type="domain" description="Dynamin N-terminal" evidence="6">
    <location>
        <begin position="65"/>
        <end position="269"/>
    </location>
</feature>